<evidence type="ECO:0000313" key="1">
    <source>
        <dbReference type="EMBL" id="EFB3617113.1"/>
    </source>
</evidence>
<proteinExistence type="predicted"/>
<dbReference type="Proteomes" id="UP000543252">
    <property type="component" value="Unassembled WGS sequence"/>
</dbReference>
<reference evidence="1 2" key="1">
    <citation type="submission" date="2019-07" db="EMBL/GenBank/DDBJ databases">
        <authorList>
            <consortium name="GenomeTrakr network: Whole genome sequencing for foodborne pathogen traceback"/>
        </authorList>
    </citation>
    <scope>NUCLEOTIDE SEQUENCE [LARGE SCALE GENOMIC DNA]</scope>
    <source>
        <strain evidence="1 2">PSU-1859</strain>
    </source>
</reference>
<sequence length="43" mass="5037">MTETTTISLLIPDCSPTLSPLVRRSESLWLQWTLMWLVFAVYH</sequence>
<protein>
    <submittedName>
        <fullName evidence="1">Glutathione S-transferase</fullName>
    </submittedName>
</protein>
<evidence type="ECO:0000313" key="2">
    <source>
        <dbReference type="Proteomes" id="UP000543252"/>
    </source>
</evidence>
<dbReference type="EMBL" id="AASFMQ010000032">
    <property type="protein sequence ID" value="EFB3617113.1"/>
    <property type="molecule type" value="Genomic_DNA"/>
</dbReference>
<name>A0A8S7ELU0_ECOLX</name>
<organism evidence="1 2">
    <name type="scientific">Escherichia coli</name>
    <dbReference type="NCBI Taxonomy" id="562"/>
    <lineage>
        <taxon>Bacteria</taxon>
        <taxon>Pseudomonadati</taxon>
        <taxon>Pseudomonadota</taxon>
        <taxon>Gammaproteobacteria</taxon>
        <taxon>Enterobacterales</taxon>
        <taxon>Enterobacteriaceae</taxon>
        <taxon>Escherichia</taxon>
    </lineage>
</organism>
<accession>A0A8S7ELU0</accession>
<dbReference type="AlphaFoldDB" id="A0A8S7ELU0"/>
<comment type="caution">
    <text evidence="1">The sequence shown here is derived from an EMBL/GenBank/DDBJ whole genome shotgun (WGS) entry which is preliminary data.</text>
</comment>
<gene>
    <name evidence="1" type="ORF">FPS11_19690</name>
</gene>